<sequence>MESKPDESSSSDSTDSDFELEDKQEEDLKAEVSSLKSELLLQLARQPILYELHVRLINALRRLGDLDELRLAQENMNKIYPLSPDLWLKWIKDERKIATTDDEKRQVELLFKRAIEDYDDVSIWLEYCLFAVGNLKPGCADSVRSTESIFNTALAHQGLNVAAGSGIWDMYRDFQEILLSQPDETSHSTEALLKHMDKLYRRQLALPLLGMEATLESYKEFLQNLGKSLHQTQEGQLCSGVPDDCLREYQKALAQLELLTPFEDRVDPTIEQPQSDAVAAWSSYLDWIVSYPRQKSTEGPKTKSKETAEAFSPNHVCCLLERAVTANCLVPEIWLRYIDYLEEKLAADKGRLVRVLARSVRNCPWAVDLWLRYALASERAVSDELVNEGSNGVTEYTDRSLERTAFSKVEAVFEAALSVGLDQQPDVMRIWLAYCDYRLRRLLRVQPSTDEYDSLLSDLRLTFDRAESSLRKHFRHQADPDGILVQYQSFVEAKYAKNTSAARALWSQFMQQPGHGAQGQFWLAYLRFERDWGDAKHFYRISRMAINSINPDPEDNVFSHILRFSCEAGLPIAQYLELEARVRSRTGDLGLNIHPTASVRTKKTHISEPTVSKNTSTRKRPPATDSGPKAAKKPKSSTKEAEIAEPPFRKQIAVGSPKPHGEHVVHDPSRDDRTVFVSNLDYSTTEDDLRRTFEECGKLSSVRLVRDYAGRSKGYAYVEFEQASTADFALKKDRQPIGHPATSEATSSTDDTVTIARPMFVSRCDPTRSKSSGFQYSAGKPEPEKLFVRNLDKRVTAHALEQLFGEHGTVVSVRIATYRNGAPKGHAYVEFANADQASRALVATDGLLVGSKNIAVAISNPPVRNPTGPATTKQSNQPTKPKAPSEHIPHEQKPRSHGRTQLAFLPRALNRGTTSSSGNSDAVESAPASGDAMKSNQDFRKMFLS</sequence>
<dbReference type="InterPro" id="IPR003107">
    <property type="entry name" value="HAT"/>
</dbReference>
<evidence type="ECO:0000259" key="8">
    <source>
        <dbReference type="PROSITE" id="PS50102"/>
    </source>
</evidence>
<feature type="compositionally biased region" description="Acidic residues" evidence="7">
    <location>
        <begin position="14"/>
        <end position="24"/>
    </location>
</feature>
<organism evidence="9 10">
    <name type="scientific">Opisthorchis viverrini</name>
    <name type="common">Southeast Asian liver fluke</name>
    <dbReference type="NCBI Taxonomy" id="6198"/>
    <lineage>
        <taxon>Eukaryota</taxon>
        <taxon>Metazoa</taxon>
        <taxon>Spiralia</taxon>
        <taxon>Lophotrochozoa</taxon>
        <taxon>Platyhelminthes</taxon>
        <taxon>Trematoda</taxon>
        <taxon>Digenea</taxon>
        <taxon>Opisthorchiida</taxon>
        <taxon>Opisthorchiata</taxon>
        <taxon>Opisthorchiidae</taxon>
        <taxon>Opisthorchis</taxon>
    </lineage>
</organism>
<dbReference type="GO" id="GO:0005634">
    <property type="term" value="C:nucleus"/>
    <property type="evidence" value="ECO:0007669"/>
    <property type="project" value="UniProtKB-SubCell"/>
</dbReference>
<dbReference type="CTD" id="20318358"/>
<evidence type="ECO:0000256" key="4">
    <source>
        <dbReference type="ARBA" id="ARBA00023187"/>
    </source>
</evidence>
<keyword evidence="3" id="KW-0677">Repeat</keyword>
<dbReference type="InterPro" id="IPR035979">
    <property type="entry name" value="RBD_domain_sf"/>
</dbReference>
<feature type="region of interest" description="Disordered" evidence="7">
    <location>
        <begin position="858"/>
        <end position="945"/>
    </location>
</feature>
<dbReference type="OrthoDB" id="6770331at2759"/>
<dbReference type="SUPFAM" id="SSF54928">
    <property type="entry name" value="RNA-binding domain, RBD"/>
    <property type="match status" value="2"/>
</dbReference>
<dbReference type="SMART" id="SM00386">
    <property type="entry name" value="HAT"/>
    <property type="match status" value="6"/>
</dbReference>
<evidence type="ECO:0000256" key="2">
    <source>
        <dbReference type="ARBA" id="ARBA00022664"/>
    </source>
</evidence>
<dbReference type="KEGG" id="ovi:T265_04172"/>
<reference evidence="9 10" key="1">
    <citation type="submission" date="2013-11" db="EMBL/GenBank/DDBJ databases">
        <title>Opisthorchis viverrini - life in the bile duct.</title>
        <authorList>
            <person name="Young N.D."/>
            <person name="Nagarajan N."/>
            <person name="Lin S.J."/>
            <person name="Korhonen P.K."/>
            <person name="Jex A.R."/>
            <person name="Hall R.S."/>
            <person name="Safavi-Hemami H."/>
            <person name="Kaewkong W."/>
            <person name="Bertrand D."/>
            <person name="Gao S."/>
            <person name="Seet Q."/>
            <person name="Wongkham S."/>
            <person name="Teh B.T."/>
            <person name="Wongkham C."/>
            <person name="Intapan P.M."/>
            <person name="Maleewong W."/>
            <person name="Yang X."/>
            <person name="Hu M."/>
            <person name="Wang Z."/>
            <person name="Hofmann A."/>
            <person name="Sternberg P.W."/>
            <person name="Tan P."/>
            <person name="Wang J."/>
            <person name="Gasser R.B."/>
        </authorList>
    </citation>
    <scope>NUCLEOTIDE SEQUENCE [LARGE SCALE GENOMIC DNA]</scope>
</reference>
<dbReference type="GO" id="GO:0008380">
    <property type="term" value="P:RNA splicing"/>
    <property type="evidence" value="ECO:0007669"/>
    <property type="project" value="UniProtKB-KW"/>
</dbReference>
<feature type="region of interest" description="Disordered" evidence="7">
    <location>
        <begin position="1"/>
        <end position="24"/>
    </location>
</feature>
<dbReference type="PANTHER" id="PTHR17204">
    <property type="entry name" value="PRE-MRNA PROCESSING PROTEIN PRP39-RELATED"/>
    <property type="match status" value="1"/>
</dbReference>
<keyword evidence="2" id="KW-0507">mRNA processing</keyword>
<dbReference type="EMBL" id="KL596684">
    <property type="protein sequence ID" value="KER29168.1"/>
    <property type="molecule type" value="Genomic_DNA"/>
</dbReference>
<dbReference type="PROSITE" id="PS50102">
    <property type="entry name" value="RRM"/>
    <property type="match status" value="2"/>
</dbReference>
<evidence type="ECO:0000313" key="9">
    <source>
        <dbReference type="EMBL" id="KER29168.1"/>
    </source>
</evidence>
<dbReference type="Proteomes" id="UP000054324">
    <property type="component" value="Unassembled WGS sequence"/>
</dbReference>
<dbReference type="InterPro" id="IPR011990">
    <property type="entry name" value="TPR-like_helical_dom_sf"/>
</dbReference>
<dbReference type="Pfam" id="PF05843">
    <property type="entry name" value="Suf"/>
    <property type="match status" value="1"/>
</dbReference>
<dbReference type="SMART" id="SM00360">
    <property type="entry name" value="RRM"/>
    <property type="match status" value="2"/>
</dbReference>
<name>A0A074ZP66_OPIVI</name>
<dbReference type="SUPFAM" id="SSF48452">
    <property type="entry name" value="TPR-like"/>
    <property type="match status" value="1"/>
</dbReference>
<keyword evidence="6" id="KW-0694">RNA-binding</keyword>
<keyword evidence="5" id="KW-0539">Nucleus</keyword>
<feature type="compositionally biased region" description="Basic and acidic residues" evidence="7">
    <location>
        <begin position="659"/>
        <end position="670"/>
    </location>
</feature>
<dbReference type="Pfam" id="PF00076">
    <property type="entry name" value="RRM_1"/>
    <property type="match status" value="2"/>
</dbReference>
<evidence type="ECO:0000313" key="10">
    <source>
        <dbReference type="Proteomes" id="UP000054324"/>
    </source>
</evidence>
<dbReference type="AlphaFoldDB" id="A0A074ZP66"/>
<dbReference type="RefSeq" id="XP_009167106.1">
    <property type="nucleotide sequence ID" value="XM_009168842.1"/>
</dbReference>
<dbReference type="InterPro" id="IPR012677">
    <property type="entry name" value="Nucleotide-bd_a/b_plait_sf"/>
</dbReference>
<dbReference type="CDD" id="cd12391">
    <property type="entry name" value="RRM1_SART3"/>
    <property type="match status" value="1"/>
</dbReference>
<accession>A0A074ZP66</accession>
<dbReference type="PANTHER" id="PTHR17204:SF25">
    <property type="entry name" value="RRM DOMAIN-CONTAINING PROTEIN"/>
    <property type="match status" value="1"/>
</dbReference>
<keyword evidence="4" id="KW-0508">mRNA splicing</keyword>
<dbReference type="GeneID" id="20318358"/>
<feature type="domain" description="RRM" evidence="8">
    <location>
        <begin position="784"/>
        <end position="861"/>
    </location>
</feature>
<keyword evidence="10" id="KW-1185">Reference proteome</keyword>
<gene>
    <name evidence="9" type="ORF">T265_04172</name>
</gene>
<evidence type="ECO:0000256" key="1">
    <source>
        <dbReference type="ARBA" id="ARBA00004123"/>
    </source>
</evidence>
<feature type="compositionally biased region" description="Polar residues" evidence="7">
    <location>
        <begin position="868"/>
        <end position="879"/>
    </location>
</feature>
<evidence type="ECO:0000256" key="7">
    <source>
        <dbReference type="SAM" id="MobiDB-lite"/>
    </source>
</evidence>
<feature type="compositionally biased region" description="Basic and acidic residues" evidence="7">
    <location>
        <begin position="883"/>
        <end position="894"/>
    </location>
</feature>
<dbReference type="GO" id="GO:0006397">
    <property type="term" value="P:mRNA processing"/>
    <property type="evidence" value="ECO:0007669"/>
    <property type="project" value="UniProtKB-KW"/>
</dbReference>
<proteinExistence type="predicted"/>
<dbReference type="InterPro" id="IPR034217">
    <property type="entry name" value="SART3_RRM1"/>
</dbReference>
<evidence type="ECO:0000256" key="6">
    <source>
        <dbReference type="PROSITE-ProRule" id="PRU00176"/>
    </source>
</evidence>
<feature type="compositionally biased region" description="Polar residues" evidence="7">
    <location>
        <begin position="911"/>
        <end position="922"/>
    </location>
</feature>
<dbReference type="GO" id="GO:0003723">
    <property type="term" value="F:RNA binding"/>
    <property type="evidence" value="ECO:0007669"/>
    <property type="project" value="UniProtKB-UniRule"/>
</dbReference>
<comment type="subcellular location">
    <subcellularLocation>
        <location evidence="1">Nucleus</location>
    </subcellularLocation>
</comment>
<feature type="domain" description="RRM" evidence="8">
    <location>
        <begin position="673"/>
        <end position="766"/>
    </location>
</feature>
<evidence type="ECO:0000256" key="5">
    <source>
        <dbReference type="ARBA" id="ARBA00023242"/>
    </source>
</evidence>
<dbReference type="InterPro" id="IPR000504">
    <property type="entry name" value="RRM_dom"/>
</dbReference>
<dbReference type="STRING" id="6198.A0A074ZP66"/>
<protein>
    <recommendedName>
        <fullName evidence="8">RRM domain-containing protein</fullName>
    </recommendedName>
</protein>
<feature type="region of interest" description="Disordered" evidence="7">
    <location>
        <begin position="594"/>
        <end position="670"/>
    </location>
</feature>
<evidence type="ECO:0000256" key="3">
    <source>
        <dbReference type="ARBA" id="ARBA00022737"/>
    </source>
</evidence>
<dbReference type="InterPro" id="IPR008847">
    <property type="entry name" value="Suf"/>
</dbReference>
<dbReference type="Gene3D" id="1.25.40.10">
    <property type="entry name" value="Tetratricopeptide repeat domain"/>
    <property type="match status" value="2"/>
</dbReference>
<dbReference type="Gene3D" id="3.30.70.330">
    <property type="match status" value="2"/>
</dbReference>